<dbReference type="RefSeq" id="WP_010851658.1">
    <property type="nucleotide sequence ID" value="NZ_HF570956.1"/>
</dbReference>
<keyword evidence="2" id="KW-1185">Reference proteome</keyword>
<dbReference type="AlphaFoldDB" id="N0E1K0"/>
<organism evidence="1 2">
    <name type="scientific">Phycicoccus elongatus Lp2</name>
    <dbReference type="NCBI Taxonomy" id="1193181"/>
    <lineage>
        <taxon>Bacteria</taxon>
        <taxon>Bacillati</taxon>
        <taxon>Actinomycetota</taxon>
        <taxon>Actinomycetes</taxon>
        <taxon>Micrococcales</taxon>
        <taxon>Intrasporangiaceae</taxon>
        <taxon>Phycicoccus</taxon>
    </lineage>
</organism>
<gene>
    <name evidence="1" type="ORF">BN10_1170005</name>
</gene>
<dbReference type="Gene3D" id="3.40.30.10">
    <property type="entry name" value="Glutaredoxin"/>
    <property type="match status" value="1"/>
</dbReference>
<reference evidence="1 2" key="1">
    <citation type="journal article" date="2013" name="ISME J.">
        <title>A metabolic model for members of the genus Tetrasphaera involved in enhanced biological phosphorus removal.</title>
        <authorList>
            <person name="Kristiansen R."/>
            <person name="Nguyen H.T.T."/>
            <person name="Saunders A.M."/>
            <person name="Nielsen J.L."/>
            <person name="Wimmer R."/>
            <person name="Le V.Q."/>
            <person name="McIlroy S.J."/>
            <person name="Petrovski S."/>
            <person name="Seviour R.J."/>
            <person name="Calteau A."/>
            <person name="Nielsen K.L."/>
            <person name="Nielsen P.H."/>
        </authorList>
    </citation>
    <scope>NUCLEOTIDE SEQUENCE [LARGE SCALE GENOMIC DNA]</scope>
    <source>
        <strain evidence="1 2">Lp2</strain>
    </source>
</reference>
<dbReference type="InterPro" id="IPR036249">
    <property type="entry name" value="Thioredoxin-like_sf"/>
</dbReference>
<dbReference type="eggNOG" id="COG3118">
    <property type="taxonomic scope" value="Bacteria"/>
</dbReference>
<dbReference type="OrthoDB" id="5181746at2"/>
<dbReference type="Pfam" id="PF14559">
    <property type="entry name" value="TPR_19"/>
    <property type="match status" value="1"/>
</dbReference>
<dbReference type="STRING" id="1193181.BN10_1170005"/>
<proteinExistence type="predicted"/>
<evidence type="ECO:0000313" key="2">
    <source>
        <dbReference type="Proteomes" id="UP000013167"/>
    </source>
</evidence>
<dbReference type="InterPro" id="IPR011990">
    <property type="entry name" value="TPR-like_helical_dom_sf"/>
</dbReference>
<sequence>MSTPSPETPAGARGAVDLTGFSGAAGAGRAAGVATSGASVGEGAGGAAGPQIPDGLLIEASDATFNQVLSSTITVPGVLVLWTSQHAQTRDYRDLVCRLAARHGGRVVVVSVDLQANPGLAQSLVPLIGQAFGQASLPATFGLLQGQPVPLLPGLAPEAEVSAALDSLLEAAVRSGITGRVEIGSAADDAEGTLPPLHQAAYDAIDAGDLEGAAAAYRQALTENPKDTDAELGLAQVELMKRTAGVDLHAARAAAAADPTDIAAALTAADLDVLGGHVEDAFSRLLDLVRATAGEDRDTVRTHLVGLFSVVGNHDERVKKGRTALMNALF</sequence>
<comment type="caution">
    <text evidence="1">The sequence shown here is derived from an EMBL/GenBank/DDBJ whole genome shotgun (WGS) entry which is preliminary data.</text>
</comment>
<accession>N0E1K0</accession>
<dbReference type="EMBL" id="CAIZ01000021">
    <property type="protein sequence ID" value="CCH68759.1"/>
    <property type="molecule type" value="Genomic_DNA"/>
</dbReference>
<dbReference type="Proteomes" id="UP000013167">
    <property type="component" value="Unassembled WGS sequence"/>
</dbReference>
<protein>
    <submittedName>
        <fullName evidence="1">Putative thioredoxin</fullName>
    </submittedName>
</protein>
<name>N0E1K0_9MICO</name>
<dbReference type="Pfam" id="PF14561">
    <property type="entry name" value="TPR_20"/>
    <property type="match status" value="1"/>
</dbReference>
<evidence type="ECO:0000313" key="1">
    <source>
        <dbReference type="EMBL" id="CCH68759.1"/>
    </source>
</evidence>
<dbReference type="SUPFAM" id="SSF52833">
    <property type="entry name" value="Thioredoxin-like"/>
    <property type="match status" value="1"/>
</dbReference>
<dbReference type="Gene3D" id="1.25.40.10">
    <property type="entry name" value="Tetratricopeptide repeat domain"/>
    <property type="match status" value="1"/>
</dbReference>
<dbReference type="SUPFAM" id="SSF48452">
    <property type="entry name" value="TPR-like"/>
    <property type="match status" value="1"/>
</dbReference>
<dbReference type="HOGENOM" id="CLU_046120_0_0_11"/>